<evidence type="ECO:0000313" key="5">
    <source>
        <dbReference type="Proteomes" id="UP001597368"/>
    </source>
</evidence>
<evidence type="ECO:0000313" key="4">
    <source>
        <dbReference type="EMBL" id="MFD1939687.1"/>
    </source>
</evidence>
<evidence type="ECO:0000256" key="2">
    <source>
        <dbReference type="SAM" id="MobiDB-lite"/>
    </source>
</evidence>
<organism evidence="4 5">
    <name type="scientific">Nonomuraea mangrovi</name>
    <dbReference type="NCBI Taxonomy" id="2316207"/>
    <lineage>
        <taxon>Bacteria</taxon>
        <taxon>Bacillati</taxon>
        <taxon>Actinomycetota</taxon>
        <taxon>Actinomycetes</taxon>
        <taxon>Streptosporangiales</taxon>
        <taxon>Streptosporangiaceae</taxon>
        <taxon>Nonomuraea</taxon>
    </lineage>
</organism>
<accession>A0ABW4TF99</accession>
<dbReference type="InterPro" id="IPR039420">
    <property type="entry name" value="WalR-like"/>
</dbReference>
<dbReference type="RefSeq" id="WP_379582186.1">
    <property type="nucleotide sequence ID" value="NZ_JBHUFV010000094.1"/>
</dbReference>
<sequence>MHEDPGSQGSRRPALLPTPTTTPLHYGGGEARGEVEPYRARLERIAHELNKIAAAQAGRPATAHDVERVDDNAAVWQRVRDLTSSADEILAMRAGDARHRDSKGARLITMEALRRGATFRTIVRAELMSSPDQAARVRELHAAGDLHRVSDEPLREMLVFDRVVAFLAVSPDARPVGALVIRQPSMVMALVDLFERTWAGGSDVMAASDQLERLTRREREVLSLMSQGRSNRAIARTLSIMDVTVTKHVANIFTKLELSPDESDHRRVLAVLAYLRNQQR</sequence>
<name>A0ABW4TF99_9ACTN</name>
<dbReference type="PRINTS" id="PR00038">
    <property type="entry name" value="HTHLUXR"/>
</dbReference>
<dbReference type="PROSITE" id="PS00622">
    <property type="entry name" value="HTH_LUXR_1"/>
    <property type="match status" value="1"/>
</dbReference>
<evidence type="ECO:0000256" key="1">
    <source>
        <dbReference type="ARBA" id="ARBA00023125"/>
    </source>
</evidence>
<gene>
    <name evidence="4" type="ORF">ACFSKW_50350</name>
</gene>
<dbReference type="SMART" id="SM00421">
    <property type="entry name" value="HTH_LUXR"/>
    <property type="match status" value="1"/>
</dbReference>
<comment type="caution">
    <text evidence="4">The sequence shown here is derived from an EMBL/GenBank/DDBJ whole genome shotgun (WGS) entry which is preliminary data.</text>
</comment>
<protein>
    <submittedName>
        <fullName evidence="4">LuxR C-terminal-related transcriptional regulator</fullName>
    </submittedName>
</protein>
<dbReference type="Gene3D" id="1.10.10.10">
    <property type="entry name" value="Winged helix-like DNA-binding domain superfamily/Winged helix DNA-binding domain"/>
    <property type="match status" value="1"/>
</dbReference>
<reference evidence="5" key="1">
    <citation type="journal article" date="2019" name="Int. J. Syst. Evol. Microbiol.">
        <title>The Global Catalogue of Microorganisms (GCM) 10K type strain sequencing project: providing services to taxonomists for standard genome sequencing and annotation.</title>
        <authorList>
            <consortium name="The Broad Institute Genomics Platform"/>
            <consortium name="The Broad Institute Genome Sequencing Center for Infectious Disease"/>
            <person name="Wu L."/>
            <person name="Ma J."/>
        </authorList>
    </citation>
    <scope>NUCLEOTIDE SEQUENCE [LARGE SCALE GENOMIC DNA]</scope>
    <source>
        <strain evidence="5">ICMP 6774ER</strain>
    </source>
</reference>
<dbReference type="Proteomes" id="UP001597368">
    <property type="component" value="Unassembled WGS sequence"/>
</dbReference>
<dbReference type="InterPro" id="IPR036388">
    <property type="entry name" value="WH-like_DNA-bd_sf"/>
</dbReference>
<dbReference type="PROSITE" id="PS50043">
    <property type="entry name" value="HTH_LUXR_2"/>
    <property type="match status" value="1"/>
</dbReference>
<feature type="region of interest" description="Disordered" evidence="2">
    <location>
        <begin position="1"/>
        <end position="32"/>
    </location>
</feature>
<proteinExistence type="predicted"/>
<feature type="domain" description="HTH luxR-type" evidence="3">
    <location>
        <begin position="207"/>
        <end position="277"/>
    </location>
</feature>
<feature type="compositionally biased region" description="Low complexity" evidence="2">
    <location>
        <begin position="15"/>
        <end position="24"/>
    </location>
</feature>
<keyword evidence="1" id="KW-0238">DNA-binding</keyword>
<dbReference type="Pfam" id="PF00196">
    <property type="entry name" value="GerE"/>
    <property type="match status" value="1"/>
</dbReference>
<dbReference type="CDD" id="cd06170">
    <property type="entry name" value="LuxR_C_like"/>
    <property type="match status" value="1"/>
</dbReference>
<dbReference type="SUPFAM" id="SSF46894">
    <property type="entry name" value="C-terminal effector domain of the bipartite response regulators"/>
    <property type="match status" value="1"/>
</dbReference>
<evidence type="ECO:0000259" key="3">
    <source>
        <dbReference type="PROSITE" id="PS50043"/>
    </source>
</evidence>
<keyword evidence="5" id="KW-1185">Reference proteome</keyword>
<dbReference type="EMBL" id="JBHUFV010000094">
    <property type="protein sequence ID" value="MFD1939687.1"/>
    <property type="molecule type" value="Genomic_DNA"/>
</dbReference>
<dbReference type="PANTHER" id="PTHR43214">
    <property type="entry name" value="TWO-COMPONENT RESPONSE REGULATOR"/>
    <property type="match status" value="1"/>
</dbReference>
<dbReference type="InterPro" id="IPR016032">
    <property type="entry name" value="Sig_transdc_resp-reg_C-effctor"/>
</dbReference>
<dbReference type="PANTHER" id="PTHR43214:SF43">
    <property type="entry name" value="TWO-COMPONENT RESPONSE REGULATOR"/>
    <property type="match status" value="1"/>
</dbReference>
<dbReference type="InterPro" id="IPR000792">
    <property type="entry name" value="Tscrpt_reg_LuxR_C"/>
</dbReference>